<dbReference type="GO" id="GO:0006355">
    <property type="term" value="P:regulation of DNA-templated transcription"/>
    <property type="evidence" value="ECO:0007669"/>
    <property type="project" value="InterPro"/>
</dbReference>
<evidence type="ECO:0000256" key="3">
    <source>
        <dbReference type="ARBA" id="ARBA00023163"/>
    </source>
</evidence>
<dbReference type="InterPro" id="IPR003150">
    <property type="entry name" value="DNA-bd_RFX"/>
</dbReference>
<evidence type="ECO:0000256" key="1">
    <source>
        <dbReference type="ARBA" id="ARBA00022853"/>
    </source>
</evidence>
<dbReference type="GO" id="GO:0003677">
    <property type="term" value="F:DNA binding"/>
    <property type="evidence" value="ECO:0007669"/>
    <property type="project" value="InterPro"/>
</dbReference>
<sequence length="574" mass="64744">MPVMGNRGFNSNGMMQNIVASTPVPLPMQPDIIKGVPLDPFSTQIQEERFIANNKYLKNEHQITYVNVPGSNHPGVESFERLQLAFESGLEDEVKWALNTCLKMSVTAPYSLSLKKVTFLLDHLIYYFNYDKLYNQDNIAMSKINSDINMSLDSAIILRNLAQDIDNAGVIALDLRLRDIILVVLNNNLLINTTMIDDLYDSVKELLRYTLDIAETVTSYISPAPKDDPLFLSLMNLLTQSSDRSSIITILRSLSRLMVRSNNSRQHAAENLTNEVLDQITSYLSLCSPNSITDSHTTDLIIASIDFLYQYCLPGDQRISNLLNSNLRSLTIKKYLPKLLTFNVDYQTEFSNEMSALRLISRIKPPAPLTPPDLNEELLGRLNNLNEPERATAWMRSSYVAVEEGEVTQVSLWRSYESAFSNSEKKLLPAVDFIKNVSNAFPNSSAMVINLGEGQRRFIIKGIEPRRVPVSVSVGKAESLNRAPLKREDDVKNASKISKYAVQEHFNLFTYASNSNLQPNEVNTSSALLLNCIIKNEDYGRELFIGSLELINSQLLKIPKLLPHVYDTIQALEY</sequence>
<evidence type="ECO:0000256" key="4">
    <source>
        <dbReference type="ARBA" id="ARBA00023242"/>
    </source>
</evidence>
<name>A0A9W6SXB5_CANBO</name>
<evidence type="ECO:0000313" key="6">
    <source>
        <dbReference type="EMBL" id="GME68458.1"/>
    </source>
</evidence>
<dbReference type="PANTHER" id="PTHR22970:SF14">
    <property type="entry name" value="AT-RICH INTERACTIVE DOMAIN-CONTAINING PROTEIN 2"/>
    <property type="match status" value="1"/>
</dbReference>
<dbReference type="AlphaFoldDB" id="A0A9W6SXB5"/>
<feature type="domain" description="RFX-type winged-helix" evidence="5">
    <location>
        <begin position="391"/>
        <end position="467"/>
    </location>
</feature>
<protein>
    <submittedName>
        <fullName evidence="6">Unnamed protein product</fullName>
    </submittedName>
</protein>
<keyword evidence="4" id="KW-0539">Nucleus</keyword>
<keyword evidence="7" id="KW-1185">Reference proteome</keyword>
<evidence type="ECO:0000256" key="2">
    <source>
        <dbReference type="ARBA" id="ARBA00023015"/>
    </source>
</evidence>
<dbReference type="PROSITE" id="PS51526">
    <property type="entry name" value="RFX_DBD"/>
    <property type="match status" value="1"/>
</dbReference>
<dbReference type="Proteomes" id="UP001165120">
    <property type="component" value="Unassembled WGS sequence"/>
</dbReference>
<evidence type="ECO:0000313" key="7">
    <source>
        <dbReference type="Proteomes" id="UP001165120"/>
    </source>
</evidence>
<proteinExistence type="predicted"/>
<evidence type="ECO:0000259" key="5">
    <source>
        <dbReference type="PROSITE" id="PS51526"/>
    </source>
</evidence>
<comment type="caution">
    <text evidence="6">The sequence shown here is derived from an EMBL/GenBank/DDBJ whole genome shotgun (WGS) entry which is preliminary data.</text>
</comment>
<organism evidence="6 7">
    <name type="scientific">Candida boidinii</name>
    <name type="common">Yeast</name>
    <dbReference type="NCBI Taxonomy" id="5477"/>
    <lineage>
        <taxon>Eukaryota</taxon>
        <taxon>Fungi</taxon>
        <taxon>Dikarya</taxon>
        <taxon>Ascomycota</taxon>
        <taxon>Saccharomycotina</taxon>
        <taxon>Pichiomycetes</taxon>
        <taxon>Pichiales</taxon>
        <taxon>Pichiaceae</taxon>
        <taxon>Ogataea</taxon>
        <taxon>Ogataea/Candida clade</taxon>
    </lineage>
</organism>
<dbReference type="EMBL" id="BSXN01000419">
    <property type="protein sequence ID" value="GME68458.1"/>
    <property type="molecule type" value="Genomic_DNA"/>
</dbReference>
<keyword evidence="2" id="KW-0805">Transcription regulation</keyword>
<dbReference type="PANTHER" id="PTHR22970">
    <property type="entry name" value="AT-RICH INTERACTIVE DOMAIN-CONTAINING PROTEIN 2"/>
    <property type="match status" value="1"/>
</dbReference>
<keyword evidence="1" id="KW-0156">Chromatin regulator</keyword>
<gene>
    <name evidence="6" type="ORF">Cboi02_000166900</name>
</gene>
<accession>A0A9W6SXB5</accession>
<dbReference type="InterPro" id="IPR052406">
    <property type="entry name" value="Chromatin_Remodeling_Comp"/>
</dbReference>
<dbReference type="GO" id="GO:0006325">
    <property type="term" value="P:chromatin organization"/>
    <property type="evidence" value="ECO:0007669"/>
    <property type="project" value="UniProtKB-KW"/>
</dbReference>
<keyword evidence="3" id="KW-0804">Transcription</keyword>
<reference evidence="6" key="1">
    <citation type="submission" date="2023-04" db="EMBL/GenBank/DDBJ databases">
        <title>Candida boidinii NBRC 10035.</title>
        <authorList>
            <person name="Ichikawa N."/>
            <person name="Sato H."/>
            <person name="Tonouchi N."/>
        </authorList>
    </citation>
    <scope>NUCLEOTIDE SEQUENCE</scope>
    <source>
        <strain evidence="6">NBRC 10035</strain>
    </source>
</reference>